<feature type="repeat" description="PPR" evidence="2">
    <location>
        <begin position="347"/>
        <end position="381"/>
    </location>
</feature>
<dbReference type="Pfam" id="PF01535">
    <property type="entry name" value="PPR"/>
    <property type="match status" value="2"/>
</dbReference>
<name>A0A7C8YR75_OPUST</name>
<dbReference type="NCBIfam" id="TIGR00756">
    <property type="entry name" value="PPR"/>
    <property type="match status" value="3"/>
</dbReference>
<dbReference type="PANTHER" id="PTHR24015">
    <property type="entry name" value="OS07G0578800 PROTEIN-RELATED"/>
    <property type="match status" value="1"/>
</dbReference>
<evidence type="ECO:0000313" key="3">
    <source>
        <dbReference type="EMBL" id="MBA4624557.1"/>
    </source>
</evidence>
<dbReference type="PROSITE" id="PS51375">
    <property type="entry name" value="PPR"/>
    <property type="match status" value="2"/>
</dbReference>
<dbReference type="GO" id="GO:0003723">
    <property type="term" value="F:RNA binding"/>
    <property type="evidence" value="ECO:0007669"/>
    <property type="project" value="InterPro"/>
</dbReference>
<keyword evidence="1" id="KW-0677">Repeat</keyword>
<proteinExistence type="predicted"/>
<dbReference type="GO" id="GO:0009451">
    <property type="term" value="P:RNA modification"/>
    <property type="evidence" value="ECO:0007669"/>
    <property type="project" value="InterPro"/>
</dbReference>
<reference evidence="3" key="1">
    <citation type="journal article" date="2013" name="J. Plant Res.">
        <title>Effect of fungi and light on seed germination of three Opuntia species from semiarid lands of central Mexico.</title>
        <authorList>
            <person name="Delgado-Sanchez P."/>
            <person name="Jimenez-Bremont J.F."/>
            <person name="Guerrero-Gonzalez Mde L."/>
            <person name="Flores J."/>
        </authorList>
    </citation>
    <scope>NUCLEOTIDE SEQUENCE</scope>
    <source>
        <tissue evidence="3">Cladode</tissue>
    </source>
</reference>
<dbReference type="FunFam" id="1.25.40.10:FF:000285">
    <property type="entry name" value="Pentatricopeptide repeat-containing protein, chloroplastic"/>
    <property type="match status" value="1"/>
</dbReference>
<dbReference type="Pfam" id="PF13041">
    <property type="entry name" value="PPR_2"/>
    <property type="match status" value="1"/>
</dbReference>
<dbReference type="EMBL" id="GISG01048038">
    <property type="protein sequence ID" value="MBA4624557.1"/>
    <property type="molecule type" value="Transcribed_RNA"/>
</dbReference>
<dbReference type="PANTHER" id="PTHR24015:SF1854">
    <property type="entry name" value="OS07G0578800 PROTEIN"/>
    <property type="match status" value="1"/>
</dbReference>
<evidence type="ECO:0000256" key="1">
    <source>
        <dbReference type="ARBA" id="ARBA00022737"/>
    </source>
</evidence>
<organism evidence="3">
    <name type="scientific">Opuntia streptacantha</name>
    <name type="common">Prickly pear cactus</name>
    <name type="synonym">Opuntia cardona</name>
    <dbReference type="NCBI Taxonomy" id="393608"/>
    <lineage>
        <taxon>Eukaryota</taxon>
        <taxon>Viridiplantae</taxon>
        <taxon>Streptophyta</taxon>
        <taxon>Embryophyta</taxon>
        <taxon>Tracheophyta</taxon>
        <taxon>Spermatophyta</taxon>
        <taxon>Magnoliopsida</taxon>
        <taxon>eudicotyledons</taxon>
        <taxon>Gunneridae</taxon>
        <taxon>Pentapetalae</taxon>
        <taxon>Caryophyllales</taxon>
        <taxon>Cactineae</taxon>
        <taxon>Cactaceae</taxon>
        <taxon>Opuntioideae</taxon>
        <taxon>Opuntia</taxon>
    </lineage>
</organism>
<reference evidence="3" key="2">
    <citation type="submission" date="2020-07" db="EMBL/GenBank/DDBJ databases">
        <authorList>
            <person name="Vera ALvarez R."/>
            <person name="Arias-Moreno D.M."/>
            <person name="Jimenez-Jacinto V."/>
            <person name="Jimenez-Bremont J.F."/>
            <person name="Swaminathan K."/>
            <person name="Moose S.P."/>
            <person name="Guerrero-Gonzalez M.L."/>
            <person name="Marino-Ramirez L."/>
            <person name="Landsman D."/>
            <person name="Rodriguez-Kessler M."/>
            <person name="Delgado-Sanchez P."/>
        </authorList>
    </citation>
    <scope>NUCLEOTIDE SEQUENCE</scope>
    <source>
        <tissue evidence="3">Cladode</tissue>
    </source>
</reference>
<sequence length="433" mass="47815">MASLSISSSLNPKLHHFKPKNPSNYLKIQAAHVAKDQQFHKLYKSDFTNASSLSKNGQIQEALNLPSHMDNNGVQVVHEFYVELLQECVKERALFLGQQIHALIIKRGDVYAGNEYIETKLVIFYAKCDALESANLLFSRLSEKNVFSWAAVIGMNSRLGLDELGLVGYCEMLEYGSSPDNFVIPNALKACGAIQSVGFGRGIHGYVFKMGFGSCVYVASSLVDMYSKCGVLDDAKRVFDKMTDRNNVVWNSMIVGYVQNGMSEEAIQMSHDMRVEGIEPTRVTLSSLLSASANLGAVTEGRQGHALAVLYGLELDSILGSSLINFYSKIGWIDDVELAFTRMIEKDVVTWNLLLSCYAQHGLVGDAVNTCHKMRLEGLTFDVGVQGKLKDNLLDVLKHGRTESTTARPWHSPRPCSPGFISSKIPGFVCSIY</sequence>
<feature type="repeat" description="PPR" evidence="2">
    <location>
        <begin position="246"/>
        <end position="280"/>
    </location>
</feature>
<dbReference type="InterPro" id="IPR011990">
    <property type="entry name" value="TPR-like_helical_dom_sf"/>
</dbReference>
<protein>
    <submittedName>
        <fullName evidence="3">Uncharacterized protein</fullName>
    </submittedName>
</protein>
<dbReference type="InterPro" id="IPR046960">
    <property type="entry name" value="PPR_At4g14850-like_plant"/>
</dbReference>
<accession>A0A7C8YR75</accession>
<dbReference type="FunFam" id="1.25.40.10:FF:000380">
    <property type="entry name" value="Pentatricopeptide repeat-containing protein, chloroplastic"/>
    <property type="match status" value="1"/>
</dbReference>
<dbReference type="AlphaFoldDB" id="A0A7C8YR75"/>
<evidence type="ECO:0000256" key="2">
    <source>
        <dbReference type="PROSITE-ProRule" id="PRU00708"/>
    </source>
</evidence>
<dbReference type="Gene3D" id="1.25.40.10">
    <property type="entry name" value="Tetratricopeptide repeat domain"/>
    <property type="match status" value="3"/>
</dbReference>
<dbReference type="InterPro" id="IPR002885">
    <property type="entry name" value="PPR_rpt"/>
</dbReference>